<protein>
    <recommendedName>
        <fullName evidence="2">BTB domain-containing protein</fullName>
    </recommendedName>
</protein>
<proteinExistence type="predicted"/>
<dbReference type="InterPro" id="IPR045005">
    <property type="entry name" value="BPM1-6"/>
</dbReference>
<gene>
    <name evidence="3" type="ORF">M569_05833</name>
</gene>
<dbReference type="Gene3D" id="3.30.710.10">
    <property type="entry name" value="Potassium Channel Kv1.1, Chain A"/>
    <property type="match status" value="1"/>
</dbReference>
<accession>S8CQC7</accession>
<evidence type="ECO:0000313" key="3">
    <source>
        <dbReference type="EMBL" id="EPS68935.1"/>
    </source>
</evidence>
<dbReference type="InterPro" id="IPR011333">
    <property type="entry name" value="SKP1/BTB/POZ_sf"/>
</dbReference>
<name>S8CQC7_9LAMI</name>
<feature type="domain" description="BTB" evidence="2">
    <location>
        <begin position="1"/>
        <end position="47"/>
    </location>
</feature>
<evidence type="ECO:0000256" key="1">
    <source>
        <dbReference type="ARBA" id="ARBA00004906"/>
    </source>
</evidence>
<reference evidence="3 4" key="1">
    <citation type="journal article" date="2013" name="BMC Genomics">
        <title>The miniature genome of a carnivorous plant Genlisea aurea contains a low number of genes and short non-coding sequences.</title>
        <authorList>
            <person name="Leushkin E.V."/>
            <person name="Sutormin R.A."/>
            <person name="Nabieva E.R."/>
            <person name="Penin A.A."/>
            <person name="Kondrashov A.S."/>
            <person name="Logacheva M.D."/>
        </authorList>
    </citation>
    <scope>NUCLEOTIDE SEQUENCE [LARGE SCALE GENOMIC DNA]</scope>
</reference>
<dbReference type="Pfam" id="PF00651">
    <property type="entry name" value="BTB"/>
    <property type="match status" value="1"/>
</dbReference>
<dbReference type="InterPro" id="IPR000210">
    <property type="entry name" value="BTB/POZ_dom"/>
</dbReference>
<dbReference type="GO" id="GO:0016567">
    <property type="term" value="P:protein ubiquitination"/>
    <property type="evidence" value="ECO:0007669"/>
    <property type="project" value="InterPro"/>
</dbReference>
<evidence type="ECO:0000259" key="2">
    <source>
        <dbReference type="PROSITE" id="PS50097"/>
    </source>
</evidence>
<sequence>IMAARSPVFSSLFFGSMSNPNVKFIPVEDMDAHVFKALLDFIYCDEVFGEISSSMYWPLCAAADRYKFRHLKAYCLNKLDEGIRAKTAA</sequence>
<feature type="non-terminal residue" evidence="3">
    <location>
        <position position="1"/>
    </location>
</feature>
<dbReference type="EMBL" id="AUSU01002364">
    <property type="protein sequence ID" value="EPS68935.1"/>
    <property type="molecule type" value="Genomic_DNA"/>
</dbReference>
<dbReference type="Proteomes" id="UP000015453">
    <property type="component" value="Unassembled WGS sequence"/>
</dbReference>
<evidence type="ECO:0000313" key="4">
    <source>
        <dbReference type="Proteomes" id="UP000015453"/>
    </source>
</evidence>
<feature type="non-terminal residue" evidence="3">
    <location>
        <position position="89"/>
    </location>
</feature>
<comment type="pathway">
    <text evidence="1">Protein modification; protein ubiquitination.</text>
</comment>
<dbReference type="SUPFAM" id="SSF54695">
    <property type="entry name" value="POZ domain"/>
    <property type="match status" value="1"/>
</dbReference>
<comment type="caution">
    <text evidence="3">The sequence shown here is derived from an EMBL/GenBank/DDBJ whole genome shotgun (WGS) entry which is preliminary data.</text>
</comment>
<dbReference type="AlphaFoldDB" id="S8CQC7"/>
<dbReference type="PROSITE" id="PS50097">
    <property type="entry name" value="BTB"/>
    <property type="match status" value="1"/>
</dbReference>
<keyword evidence="4" id="KW-1185">Reference proteome</keyword>
<dbReference type="PANTHER" id="PTHR26379:SF187">
    <property type="entry name" value="OS07G0655300 PROTEIN"/>
    <property type="match status" value="1"/>
</dbReference>
<dbReference type="OrthoDB" id="413675at2759"/>
<dbReference type="PANTHER" id="PTHR26379">
    <property type="entry name" value="BTB/POZ AND MATH DOMAIN-CONTAINING PROTEIN 1"/>
    <property type="match status" value="1"/>
</dbReference>
<organism evidence="3 4">
    <name type="scientific">Genlisea aurea</name>
    <dbReference type="NCBI Taxonomy" id="192259"/>
    <lineage>
        <taxon>Eukaryota</taxon>
        <taxon>Viridiplantae</taxon>
        <taxon>Streptophyta</taxon>
        <taxon>Embryophyta</taxon>
        <taxon>Tracheophyta</taxon>
        <taxon>Spermatophyta</taxon>
        <taxon>Magnoliopsida</taxon>
        <taxon>eudicotyledons</taxon>
        <taxon>Gunneridae</taxon>
        <taxon>Pentapetalae</taxon>
        <taxon>asterids</taxon>
        <taxon>lamiids</taxon>
        <taxon>Lamiales</taxon>
        <taxon>Lentibulariaceae</taxon>
        <taxon>Genlisea</taxon>
    </lineage>
</organism>